<evidence type="ECO:0000256" key="1">
    <source>
        <dbReference type="SAM" id="MobiDB-lite"/>
    </source>
</evidence>
<feature type="compositionally biased region" description="Polar residues" evidence="1">
    <location>
        <begin position="7"/>
        <end position="16"/>
    </location>
</feature>
<organism evidence="2 3">
    <name type="scientific">Trichogramma kaykai</name>
    <dbReference type="NCBI Taxonomy" id="54128"/>
    <lineage>
        <taxon>Eukaryota</taxon>
        <taxon>Metazoa</taxon>
        <taxon>Ecdysozoa</taxon>
        <taxon>Arthropoda</taxon>
        <taxon>Hexapoda</taxon>
        <taxon>Insecta</taxon>
        <taxon>Pterygota</taxon>
        <taxon>Neoptera</taxon>
        <taxon>Endopterygota</taxon>
        <taxon>Hymenoptera</taxon>
        <taxon>Apocrita</taxon>
        <taxon>Proctotrupomorpha</taxon>
        <taxon>Chalcidoidea</taxon>
        <taxon>Trichogrammatidae</taxon>
        <taxon>Trichogramma</taxon>
    </lineage>
</organism>
<proteinExistence type="predicted"/>
<feature type="region of interest" description="Disordered" evidence="1">
    <location>
        <begin position="1"/>
        <end position="44"/>
    </location>
</feature>
<protein>
    <submittedName>
        <fullName evidence="2">Uncharacterized protein</fullName>
    </submittedName>
</protein>
<sequence>MVRQGGPTDNASSGITPSPRLRATAGIEPDASQLRQSSGDTTRPQLCQAAHSHFTVFIAKHARERIRKMMQCALAMLDHKVPLLHLEGPTR</sequence>
<dbReference type="EMBL" id="JBJJXI010000167">
    <property type="protein sequence ID" value="KAL3384832.1"/>
    <property type="molecule type" value="Genomic_DNA"/>
</dbReference>
<gene>
    <name evidence="2" type="ORF">TKK_019478</name>
</gene>
<comment type="caution">
    <text evidence="2">The sequence shown here is derived from an EMBL/GenBank/DDBJ whole genome shotgun (WGS) entry which is preliminary data.</text>
</comment>
<accession>A0ABD2VVK3</accession>
<evidence type="ECO:0000313" key="2">
    <source>
        <dbReference type="EMBL" id="KAL3384832.1"/>
    </source>
</evidence>
<dbReference type="AlphaFoldDB" id="A0ABD2VVK3"/>
<evidence type="ECO:0000313" key="3">
    <source>
        <dbReference type="Proteomes" id="UP001627154"/>
    </source>
</evidence>
<name>A0ABD2VVK3_9HYME</name>
<feature type="compositionally biased region" description="Polar residues" evidence="1">
    <location>
        <begin position="33"/>
        <end position="44"/>
    </location>
</feature>
<reference evidence="2 3" key="1">
    <citation type="journal article" date="2024" name="bioRxiv">
        <title>A reference genome for Trichogramma kaykai: A tiny desert-dwelling parasitoid wasp with competing sex-ratio distorters.</title>
        <authorList>
            <person name="Culotta J."/>
            <person name="Lindsey A.R."/>
        </authorList>
    </citation>
    <scope>NUCLEOTIDE SEQUENCE [LARGE SCALE GENOMIC DNA]</scope>
    <source>
        <strain evidence="2 3">KSX58</strain>
    </source>
</reference>
<keyword evidence="3" id="KW-1185">Reference proteome</keyword>
<dbReference type="Proteomes" id="UP001627154">
    <property type="component" value="Unassembled WGS sequence"/>
</dbReference>